<keyword evidence="2" id="KW-1185">Reference proteome</keyword>
<dbReference type="SUPFAM" id="SSF52540">
    <property type="entry name" value="P-loop containing nucleoside triphosphate hydrolases"/>
    <property type="match status" value="1"/>
</dbReference>
<name>A0ABX1R0B7_9ALTE</name>
<proteinExistence type="predicted"/>
<dbReference type="EMBL" id="JAATNW010000002">
    <property type="protein sequence ID" value="NMH59056.1"/>
    <property type="molecule type" value="Genomic_DNA"/>
</dbReference>
<dbReference type="Proteomes" id="UP000709336">
    <property type="component" value="Unassembled WGS sequence"/>
</dbReference>
<evidence type="ECO:0000313" key="2">
    <source>
        <dbReference type="Proteomes" id="UP000709336"/>
    </source>
</evidence>
<dbReference type="Gene3D" id="3.40.50.300">
    <property type="entry name" value="P-loop containing nucleotide triphosphate hydrolases"/>
    <property type="match status" value="1"/>
</dbReference>
<dbReference type="Pfam" id="PF13469">
    <property type="entry name" value="Sulfotransfer_3"/>
    <property type="match status" value="1"/>
</dbReference>
<gene>
    <name evidence="1" type="ORF">HCJ96_03355</name>
</gene>
<accession>A0ABX1R0B7</accession>
<dbReference type="RefSeq" id="WP_169209635.1">
    <property type="nucleotide sequence ID" value="NZ_JAATNW010000002.1"/>
</dbReference>
<dbReference type="InterPro" id="IPR027417">
    <property type="entry name" value="P-loop_NTPase"/>
</dbReference>
<protein>
    <submittedName>
        <fullName evidence="1">Sulfotransferase</fullName>
    </submittedName>
</protein>
<comment type="caution">
    <text evidence="1">The sequence shown here is derived from an EMBL/GenBank/DDBJ whole genome shotgun (WGS) entry which is preliminary data.</text>
</comment>
<organism evidence="1 2">
    <name type="scientific">Alteromonas ponticola</name>
    <dbReference type="NCBI Taxonomy" id="2720613"/>
    <lineage>
        <taxon>Bacteria</taxon>
        <taxon>Pseudomonadati</taxon>
        <taxon>Pseudomonadota</taxon>
        <taxon>Gammaproteobacteria</taxon>
        <taxon>Alteromonadales</taxon>
        <taxon>Alteromonadaceae</taxon>
        <taxon>Alteromonas/Salinimonas group</taxon>
        <taxon>Alteromonas</taxon>
    </lineage>
</organism>
<reference evidence="1 2" key="1">
    <citation type="submission" date="2020-03" db="EMBL/GenBank/DDBJ databases">
        <title>Alteromonas ponticola sp. nov., isolated from seawater.</title>
        <authorList>
            <person name="Yoon J.-H."/>
            <person name="Kim Y.-O."/>
        </authorList>
    </citation>
    <scope>NUCLEOTIDE SEQUENCE [LARGE SCALE GENOMIC DNA]</scope>
    <source>
        <strain evidence="1 2">MYP5</strain>
    </source>
</reference>
<evidence type="ECO:0000313" key="1">
    <source>
        <dbReference type="EMBL" id="NMH59056.1"/>
    </source>
</evidence>
<sequence>MVGELVLNLFTRLYNSEKTISVCCSPRSGSTWLAECLVEKGHLDWVDEPLRLVGGEDSFLYKAGFRARTFIEEDDYRSERASKIQQILEDVLIGRVGYLNKSRVLKRRLLLKFVRINRLLPFISTLFPKQKFILLIRNPCAVIASQLNMHGNVNNLWSAVTQPAPDIPQAFLPLVNKINPKEPHQILAVNWAIDQVIAVREAEKNPFVFTVFYEHLIDDSEKNIAKLCEFANIKNPPLADRPSSTASEDFNKQSQMIKWQEKLTAEQISDIYEICEILGASFYGTDHLPKANDALIKSTEPKFNALVKQAS</sequence>